<evidence type="ECO:0000256" key="1">
    <source>
        <dbReference type="SAM" id="MobiDB-lite"/>
    </source>
</evidence>
<evidence type="ECO:0000256" key="2">
    <source>
        <dbReference type="SAM" id="SignalP"/>
    </source>
</evidence>
<evidence type="ECO:0000313" key="4">
    <source>
        <dbReference type="Proteomes" id="UP000041254"/>
    </source>
</evidence>
<feature type="region of interest" description="Disordered" evidence="1">
    <location>
        <begin position="273"/>
        <end position="307"/>
    </location>
</feature>
<dbReference type="InParanoid" id="A0A0G4GGT5"/>
<evidence type="ECO:0000313" key="3">
    <source>
        <dbReference type="EMBL" id="CEM28844.1"/>
    </source>
</evidence>
<feature type="signal peptide" evidence="2">
    <location>
        <begin position="1"/>
        <end position="24"/>
    </location>
</feature>
<organism evidence="3 4">
    <name type="scientific">Vitrella brassicaformis (strain CCMP3155)</name>
    <dbReference type="NCBI Taxonomy" id="1169540"/>
    <lineage>
        <taxon>Eukaryota</taxon>
        <taxon>Sar</taxon>
        <taxon>Alveolata</taxon>
        <taxon>Colpodellida</taxon>
        <taxon>Vitrellaceae</taxon>
        <taxon>Vitrella</taxon>
    </lineage>
</organism>
<protein>
    <submittedName>
        <fullName evidence="3">Uncharacterized protein</fullName>
    </submittedName>
</protein>
<proteinExistence type="predicted"/>
<dbReference type="VEuPathDB" id="CryptoDB:Vbra_9927"/>
<sequence>MPISAVAALSSLWFLLSLLCVGSSKLENARKSGLSLPLPLPQTLTIDVNTFSHAQGVDTSCATHRVEHCLYNFLKGQLEKACCDDEVCLVHFREANLDPSGHLQDKNTQGQCVAKNTPAPCSEVPIVKEKGNLIVSHINRTCDGGPGNPCTHAADQCICSPSKGVCETPTCVYDPYEGRLVSRCADGHHVCLLLYRDARIWRNLTVPGECVDRGYREECVAVDGRHRHYRAHDRFRVQWSHKYTPCTDVCEPEMGVGEGCICHGGVCRERDKVERKEKQEQTTTPQPPPAGAGAGGGGGVGASGGGKDTVNLIPILMHIPKGYRIDVAATKAANETNGKEKAK</sequence>
<dbReference type="EMBL" id="CDMY01000662">
    <property type="protein sequence ID" value="CEM28844.1"/>
    <property type="molecule type" value="Genomic_DNA"/>
</dbReference>
<keyword evidence="4" id="KW-1185">Reference proteome</keyword>
<accession>A0A0G4GGT5</accession>
<dbReference type="AlphaFoldDB" id="A0A0G4GGT5"/>
<name>A0A0G4GGT5_VITBC</name>
<reference evidence="3 4" key="1">
    <citation type="submission" date="2014-11" db="EMBL/GenBank/DDBJ databases">
        <authorList>
            <person name="Zhu J."/>
            <person name="Qi W."/>
            <person name="Song R."/>
        </authorList>
    </citation>
    <scope>NUCLEOTIDE SEQUENCE [LARGE SCALE GENOMIC DNA]</scope>
</reference>
<dbReference type="Proteomes" id="UP000041254">
    <property type="component" value="Unassembled WGS sequence"/>
</dbReference>
<feature type="compositionally biased region" description="Gly residues" evidence="1">
    <location>
        <begin position="292"/>
        <end position="307"/>
    </location>
</feature>
<gene>
    <name evidence="3" type="ORF">Vbra_9927</name>
</gene>
<feature type="chain" id="PRO_5005190422" evidence="2">
    <location>
        <begin position="25"/>
        <end position="343"/>
    </location>
</feature>
<keyword evidence="2" id="KW-0732">Signal</keyword>